<gene>
    <name evidence="2" type="ORF">NTEN_LOCUS15281</name>
</gene>
<dbReference type="Proteomes" id="UP000479000">
    <property type="component" value="Unassembled WGS sequence"/>
</dbReference>
<dbReference type="AlphaFoldDB" id="A0A6H5GZR7"/>
<protein>
    <submittedName>
        <fullName evidence="2">Uncharacterized protein</fullName>
    </submittedName>
</protein>
<name>A0A6H5GZR7_9HEMI</name>
<accession>A0A6H5GZR7</accession>
<evidence type="ECO:0000313" key="2">
    <source>
        <dbReference type="EMBL" id="CAB0010232.1"/>
    </source>
</evidence>
<organism evidence="2 3">
    <name type="scientific">Nesidiocoris tenuis</name>
    <dbReference type="NCBI Taxonomy" id="355587"/>
    <lineage>
        <taxon>Eukaryota</taxon>
        <taxon>Metazoa</taxon>
        <taxon>Ecdysozoa</taxon>
        <taxon>Arthropoda</taxon>
        <taxon>Hexapoda</taxon>
        <taxon>Insecta</taxon>
        <taxon>Pterygota</taxon>
        <taxon>Neoptera</taxon>
        <taxon>Paraneoptera</taxon>
        <taxon>Hemiptera</taxon>
        <taxon>Heteroptera</taxon>
        <taxon>Panheteroptera</taxon>
        <taxon>Cimicomorpha</taxon>
        <taxon>Miridae</taxon>
        <taxon>Dicyphina</taxon>
        <taxon>Nesidiocoris</taxon>
    </lineage>
</organism>
<sequence>MKQNIGLKSTQQLNESSNSPLTVPQNYPLQAFLIDAYRFLLGWWPLSRANRSFAPLKRPGPSDPTGDPYGRKCSGPRCMSEARHGFYDGELIAPASSKMLETESRIPVTCNYHIFKICGAPTVLIIHSIFVRLGALSSAVVVRIAFEALACNSQLITIRYLGRRRHMQGEQDHEPQNILALCRIVSTV</sequence>
<keyword evidence="3" id="KW-1185">Reference proteome</keyword>
<reference evidence="2 3" key="1">
    <citation type="submission" date="2020-02" db="EMBL/GenBank/DDBJ databases">
        <authorList>
            <person name="Ferguson B K."/>
        </authorList>
    </citation>
    <scope>NUCLEOTIDE SEQUENCE [LARGE SCALE GENOMIC DNA]</scope>
</reference>
<proteinExistence type="predicted"/>
<evidence type="ECO:0000256" key="1">
    <source>
        <dbReference type="SAM" id="MobiDB-lite"/>
    </source>
</evidence>
<feature type="region of interest" description="Disordered" evidence="1">
    <location>
        <begin position="1"/>
        <end position="20"/>
    </location>
</feature>
<dbReference type="EMBL" id="CADCXU010022920">
    <property type="protein sequence ID" value="CAB0010232.1"/>
    <property type="molecule type" value="Genomic_DNA"/>
</dbReference>
<evidence type="ECO:0000313" key="3">
    <source>
        <dbReference type="Proteomes" id="UP000479000"/>
    </source>
</evidence>